<dbReference type="EMBL" id="SNRW01008344">
    <property type="protein sequence ID" value="KAA6379670.1"/>
    <property type="molecule type" value="Genomic_DNA"/>
</dbReference>
<name>A0A5J4VAY2_9EUKA</name>
<feature type="region of interest" description="Disordered" evidence="1">
    <location>
        <begin position="1"/>
        <end position="58"/>
    </location>
</feature>
<comment type="caution">
    <text evidence="2">The sequence shown here is derived from an EMBL/GenBank/DDBJ whole genome shotgun (WGS) entry which is preliminary data.</text>
</comment>
<reference evidence="2 3" key="1">
    <citation type="submission" date="2019-03" db="EMBL/GenBank/DDBJ databases">
        <title>Single cell metagenomics reveals metabolic interactions within the superorganism composed of flagellate Streblomastix strix and complex community of Bacteroidetes bacteria on its surface.</title>
        <authorList>
            <person name="Treitli S.C."/>
            <person name="Kolisko M."/>
            <person name="Husnik F."/>
            <person name="Keeling P."/>
            <person name="Hampl V."/>
        </authorList>
    </citation>
    <scope>NUCLEOTIDE SEQUENCE [LARGE SCALE GENOMIC DNA]</scope>
    <source>
        <strain evidence="2">ST1C</strain>
    </source>
</reference>
<organism evidence="2 3">
    <name type="scientific">Streblomastix strix</name>
    <dbReference type="NCBI Taxonomy" id="222440"/>
    <lineage>
        <taxon>Eukaryota</taxon>
        <taxon>Metamonada</taxon>
        <taxon>Preaxostyla</taxon>
        <taxon>Oxymonadida</taxon>
        <taxon>Streblomastigidae</taxon>
        <taxon>Streblomastix</taxon>
    </lineage>
</organism>
<evidence type="ECO:0000256" key="1">
    <source>
        <dbReference type="SAM" id="MobiDB-lite"/>
    </source>
</evidence>
<protein>
    <submittedName>
        <fullName evidence="2">Uncharacterized protein</fullName>
    </submittedName>
</protein>
<feature type="compositionally biased region" description="Basic and acidic residues" evidence="1">
    <location>
        <begin position="17"/>
        <end position="58"/>
    </location>
</feature>
<dbReference type="AlphaFoldDB" id="A0A5J4VAY2"/>
<dbReference type="Proteomes" id="UP000324800">
    <property type="component" value="Unassembled WGS sequence"/>
</dbReference>
<gene>
    <name evidence="2" type="ORF">EZS28_024805</name>
</gene>
<sequence>AINKLSGQPQGSQPAEQHSKGEAKDGDKSESDSEDENDHKAGAPEEKQQEIQLTDEEKNFSDIILRSANEENDICQALTKSSDVACNLNILCCDGHSTRKRNGILGGISSGLNALHPRRSSSPYGSVL</sequence>
<evidence type="ECO:0000313" key="2">
    <source>
        <dbReference type="EMBL" id="KAA6379670.1"/>
    </source>
</evidence>
<accession>A0A5J4VAY2</accession>
<evidence type="ECO:0000313" key="3">
    <source>
        <dbReference type="Proteomes" id="UP000324800"/>
    </source>
</evidence>
<feature type="non-terminal residue" evidence="2">
    <location>
        <position position="1"/>
    </location>
</feature>
<proteinExistence type="predicted"/>
<feature type="compositionally biased region" description="Polar residues" evidence="1">
    <location>
        <begin position="1"/>
        <end position="16"/>
    </location>
</feature>